<evidence type="ECO:0000256" key="6">
    <source>
        <dbReference type="ARBA" id="ARBA00023136"/>
    </source>
</evidence>
<evidence type="ECO:0000256" key="2">
    <source>
        <dbReference type="ARBA" id="ARBA00022448"/>
    </source>
</evidence>
<reference evidence="12" key="1">
    <citation type="journal article" date="2019" name="Int. J. Syst. Evol. Microbiol.">
        <title>The Global Catalogue of Microorganisms (GCM) 10K type strain sequencing project: providing services to taxonomists for standard genome sequencing and annotation.</title>
        <authorList>
            <consortium name="The Broad Institute Genomics Platform"/>
            <consortium name="The Broad Institute Genome Sequencing Center for Infectious Disease"/>
            <person name="Wu L."/>
            <person name="Ma J."/>
        </authorList>
    </citation>
    <scope>NUCLEOTIDE SEQUENCE [LARGE SCALE GENOMIC DNA]</scope>
    <source>
        <strain evidence="12">NBRC 111756</strain>
    </source>
</reference>
<evidence type="ECO:0000313" key="11">
    <source>
        <dbReference type="EMBL" id="MFC6668837.1"/>
    </source>
</evidence>
<evidence type="ECO:0000256" key="5">
    <source>
        <dbReference type="ARBA" id="ARBA00023065"/>
    </source>
</evidence>
<organism evidence="11 12">
    <name type="scientific">Marinobacterium aestuariivivens</name>
    <dbReference type="NCBI Taxonomy" id="1698799"/>
    <lineage>
        <taxon>Bacteria</taxon>
        <taxon>Pseudomonadati</taxon>
        <taxon>Pseudomonadota</taxon>
        <taxon>Gammaproteobacteria</taxon>
        <taxon>Oceanospirillales</taxon>
        <taxon>Oceanospirillaceae</taxon>
        <taxon>Marinobacterium</taxon>
    </lineage>
</organism>
<keyword evidence="6 9" id="KW-0472">Membrane</keyword>
<dbReference type="SUPFAM" id="SSF81324">
    <property type="entry name" value="Voltage-gated potassium channels"/>
    <property type="match status" value="1"/>
</dbReference>
<keyword evidence="7" id="KW-0407">Ion channel</keyword>
<dbReference type="InterPro" id="IPR013099">
    <property type="entry name" value="K_chnl_dom"/>
</dbReference>
<keyword evidence="3 9" id="KW-0812">Transmembrane</keyword>
<evidence type="ECO:0000256" key="7">
    <source>
        <dbReference type="ARBA" id="ARBA00023303"/>
    </source>
</evidence>
<dbReference type="RefSeq" id="WP_379907397.1">
    <property type="nucleotide sequence ID" value="NZ_JBHSWE010000001.1"/>
</dbReference>
<accession>A0ABW1ZTK1</accession>
<keyword evidence="4 9" id="KW-1133">Transmembrane helix</keyword>
<proteinExistence type="predicted"/>
<evidence type="ECO:0000256" key="1">
    <source>
        <dbReference type="ARBA" id="ARBA00004141"/>
    </source>
</evidence>
<name>A0ABW1ZTK1_9GAMM</name>
<evidence type="ECO:0000313" key="12">
    <source>
        <dbReference type="Proteomes" id="UP001596422"/>
    </source>
</evidence>
<evidence type="ECO:0000256" key="3">
    <source>
        <dbReference type="ARBA" id="ARBA00022692"/>
    </source>
</evidence>
<dbReference type="Proteomes" id="UP001596422">
    <property type="component" value="Unassembled WGS sequence"/>
</dbReference>
<feature type="coiled-coil region" evidence="8">
    <location>
        <begin position="113"/>
        <end position="147"/>
    </location>
</feature>
<evidence type="ECO:0000256" key="4">
    <source>
        <dbReference type="ARBA" id="ARBA00022989"/>
    </source>
</evidence>
<evidence type="ECO:0000256" key="8">
    <source>
        <dbReference type="SAM" id="Coils"/>
    </source>
</evidence>
<protein>
    <submittedName>
        <fullName evidence="11">Ion channel</fullName>
    </submittedName>
</protein>
<dbReference type="PRINTS" id="PR00169">
    <property type="entry name" value="KCHANNEL"/>
</dbReference>
<gene>
    <name evidence="11" type="ORF">ACFQDL_00940</name>
</gene>
<dbReference type="InterPro" id="IPR028325">
    <property type="entry name" value="VG_K_chnl"/>
</dbReference>
<feature type="domain" description="Potassium channel" evidence="10">
    <location>
        <begin position="32"/>
        <end position="101"/>
    </location>
</feature>
<dbReference type="Gene3D" id="1.10.287.70">
    <property type="match status" value="1"/>
</dbReference>
<evidence type="ECO:0000256" key="9">
    <source>
        <dbReference type="SAM" id="Phobius"/>
    </source>
</evidence>
<keyword evidence="5" id="KW-0406">Ion transport</keyword>
<sequence>MLGIFLRVWDDVYAILTRHNLGTTLAIGFILLMIAGVLISGIDPAFESPIDGIWWAWVTVTTVGYGDLVPSTTEGRIFGALLILMGIGLFSMLTASFSALFIEQGEEALTRREQENLKRIGHLENRLERIERQLERAIAALDRLEDRAGADDDPQHRKADK</sequence>
<keyword evidence="8" id="KW-0175">Coiled coil</keyword>
<dbReference type="PANTHER" id="PTHR11537">
    <property type="entry name" value="VOLTAGE-GATED POTASSIUM CHANNEL"/>
    <property type="match status" value="1"/>
</dbReference>
<dbReference type="Pfam" id="PF07885">
    <property type="entry name" value="Ion_trans_2"/>
    <property type="match status" value="1"/>
</dbReference>
<comment type="caution">
    <text evidence="11">The sequence shown here is derived from an EMBL/GenBank/DDBJ whole genome shotgun (WGS) entry which is preliminary data.</text>
</comment>
<dbReference type="PANTHER" id="PTHR11537:SF254">
    <property type="entry name" value="POTASSIUM VOLTAGE-GATED CHANNEL PROTEIN SHAB"/>
    <property type="match status" value="1"/>
</dbReference>
<comment type="subcellular location">
    <subcellularLocation>
        <location evidence="1">Membrane</location>
        <topology evidence="1">Multi-pass membrane protein</topology>
    </subcellularLocation>
</comment>
<evidence type="ECO:0000259" key="10">
    <source>
        <dbReference type="Pfam" id="PF07885"/>
    </source>
</evidence>
<feature type="transmembrane region" description="Helical" evidence="9">
    <location>
        <begin position="77"/>
        <end position="102"/>
    </location>
</feature>
<keyword evidence="2" id="KW-0813">Transport</keyword>
<dbReference type="EMBL" id="JBHSWE010000001">
    <property type="protein sequence ID" value="MFC6668837.1"/>
    <property type="molecule type" value="Genomic_DNA"/>
</dbReference>
<feature type="transmembrane region" description="Helical" evidence="9">
    <location>
        <begin position="21"/>
        <end position="42"/>
    </location>
</feature>
<keyword evidence="12" id="KW-1185">Reference proteome</keyword>